<protein>
    <submittedName>
        <fullName evidence="2">Uncharacterized protein</fullName>
    </submittedName>
</protein>
<gene>
    <name evidence="2" type="ORF">SteCoe_22510</name>
</gene>
<proteinExistence type="predicted"/>
<reference evidence="2 3" key="1">
    <citation type="submission" date="2016-11" db="EMBL/GenBank/DDBJ databases">
        <title>The macronuclear genome of Stentor coeruleus: a giant cell with tiny introns.</title>
        <authorList>
            <person name="Slabodnick M."/>
            <person name="Ruby J.G."/>
            <person name="Reiff S.B."/>
            <person name="Swart E.C."/>
            <person name="Gosai S."/>
            <person name="Prabakaran S."/>
            <person name="Witkowska E."/>
            <person name="Larue G.E."/>
            <person name="Fisher S."/>
            <person name="Freeman R.M."/>
            <person name="Gunawardena J."/>
            <person name="Chu W."/>
            <person name="Stover N.A."/>
            <person name="Gregory B.D."/>
            <person name="Nowacki M."/>
            <person name="Derisi J."/>
            <person name="Roy S.W."/>
            <person name="Marshall W.F."/>
            <person name="Sood P."/>
        </authorList>
    </citation>
    <scope>NUCLEOTIDE SEQUENCE [LARGE SCALE GENOMIC DNA]</scope>
    <source>
        <strain evidence="2">WM001</strain>
    </source>
</reference>
<name>A0A1R2BM20_9CILI</name>
<evidence type="ECO:0000256" key="1">
    <source>
        <dbReference type="SAM" id="Coils"/>
    </source>
</evidence>
<feature type="coiled-coil region" evidence="1">
    <location>
        <begin position="97"/>
        <end position="159"/>
    </location>
</feature>
<sequence>MSEESENNLLHIYKSALASMKNEIDRLNRCLAVQNYQQKLKILEAEKEKLTDTLESMQSHCITPLMKSPHEKYSERTKTPVLVEELITLQARVIETSQKINRERRKISQECEYLEDNARQINGSLYILVSKFNEAKRNNIDLKCQLKKLIKERQILTNTYSKITKALVKETPLNEKIEKIEKQERLVNEKITSVNVLKKMIEQLKTPTTIENPALTEIFNKIKKLEELLKDNEKSKRNLKISIEMTQAEVDYKKKNPQKIPTAIANKYYREELHSIELEIAEKSRNVKELERQKLVAQISYSDALKEKSNLEPKKKKAKSVSSCCTYLSLATERNPSRIYTSQDSMRASKKDTQKVVGMVKKNGESVITRDVLSVLDMYAPGQNLTSKIIAFNRGHSGKLSSKS</sequence>
<evidence type="ECO:0000313" key="2">
    <source>
        <dbReference type="EMBL" id="OMJ77806.1"/>
    </source>
</evidence>
<organism evidence="2 3">
    <name type="scientific">Stentor coeruleus</name>
    <dbReference type="NCBI Taxonomy" id="5963"/>
    <lineage>
        <taxon>Eukaryota</taxon>
        <taxon>Sar</taxon>
        <taxon>Alveolata</taxon>
        <taxon>Ciliophora</taxon>
        <taxon>Postciliodesmatophora</taxon>
        <taxon>Heterotrichea</taxon>
        <taxon>Heterotrichida</taxon>
        <taxon>Stentoridae</taxon>
        <taxon>Stentor</taxon>
    </lineage>
</organism>
<accession>A0A1R2BM20</accession>
<feature type="coiled-coil region" evidence="1">
    <location>
        <begin position="33"/>
        <end position="60"/>
    </location>
</feature>
<dbReference type="Proteomes" id="UP000187209">
    <property type="component" value="Unassembled WGS sequence"/>
</dbReference>
<feature type="coiled-coil region" evidence="1">
    <location>
        <begin position="215"/>
        <end position="242"/>
    </location>
</feature>
<dbReference type="AlphaFoldDB" id="A0A1R2BM20"/>
<evidence type="ECO:0000313" key="3">
    <source>
        <dbReference type="Proteomes" id="UP000187209"/>
    </source>
</evidence>
<comment type="caution">
    <text evidence="2">The sequence shown here is derived from an EMBL/GenBank/DDBJ whole genome shotgun (WGS) entry which is preliminary data.</text>
</comment>
<keyword evidence="1" id="KW-0175">Coiled coil</keyword>
<dbReference type="EMBL" id="MPUH01000555">
    <property type="protein sequence ID" value="OMJ77806.1"/>
    <property type="molecule type" value="Genomic_DNA"/>
</dbReference>
<keyword evidence="3" id="KW-1185">Reference proteome</keyword>